<evidence type="ECO:0000256" key="5">
    <source>
        <dbReference type="SAM" id="MobiDB-lite"/>
    </source>
</evidence>
<sequence>MNFRDHDDEDSAVNERLRAALHYMVGKICSNEERILHFSASQQFIAALSELVLTHAAAMATDLEAFAKHAKRSSINQDDVRLTCRRNQDMLRLVNEFANANARRSATGTKPKGTGRGAALGSGARQKIADDVLDLDDDDE</sequence>
<dbReference type="GO" id="GO:0000712">
    <property type="term" value="P:resolution of meiotic recombination intermediates"/>
    <property type="evidence" value="ECO:0007669"/>
    <property type="project" value="TreeGrafter"/>
</dbReference>
<name>A0A139A7A0_GONPJ</name>
<keyword evidence="7" id="KW-1185">Reference proteome</keyword>
<keyword evidence="2" id="KW-0227">DNA damage</keyword>
<keyword evidence="3" id="KW-0238">DNA-binding</keyword>
<dbReference type="OrthoDB" id="1872155at2759"/>
<dbReference type="GO" id="GO:0071821">
    <property type="term" value="C:FANCM-MHF complex"/>
    <property type="evidence" value="ECO:0007669"/>
    <property type="project" value="InterPro"/>
</dbReference>
<dbReference type="GO" id="GO:0031297">
    <property type="term" value="P:replication fork processing"/>
    <property type="evidence" value="ECO:0007669"/>
    <property type="project" value="TreeGrafter"/>
</dbReference>
<evidence type="ECO:0008006" key="8">
    <source>
        <dbReference type="Google" id="ProtNLM"/>
    </source>
</evidence>
<evidence type="ECO:0000256" key="1">
    <source>
        <dbReference type="ARBA" id="ARBA00006612"/>
    </source>
</evidence>
<gene>
    <name evidence="6" type="ORF">M427DRAFT_399022</name>
</gene>
<dbReference type="STRING" id="1344416.A0A139A7A0"/>
<evidence type="ECO:0000313" key="7">
    <source>
        <dbReference type="Proteomes" id="UP000070544"/>
    </source>
</evidence>
<dbReference type="GO" id="GO:0003682">
    <property type="term" value="F:chromatin binding"/>
    <property type="evidence" value="ECO:0007669"/>
    <property type="project" value="TreeGrafter"/>
</dbReference>
<dbReference type="PANTHER" id="PTHR22980">
    <property type="entry name" value="CORTISTATIN"/>
    <property type="match status" value="1"/>
</dbReference>
<keyword evidence="4" id="KW-0234">DNA repair</keyword>
<dbReference type="EMBL" id="KQ965789">
    <property type="protein sequence ID" value="KXS12335.1"/>
    <property type="molecule type" value="Genomic_DNA"/>
</dbReference>
<dbReference type="Proteomes" id="UP000070544">
    <property type="component" value="Unassembled WGS sequence"/>
</dbReference>
<evidence type="ECO:0000256" key="4">
    <source>
        <dbReference type="ARBA" id="ARBA00023204"/>
    </source>
</evidence>
<dbReference type="GO" id="GO:0046982">
    <property type="term" value="F:protein heterodimerization activity"/>
    <property type="evidence" value="ECO:0007669"/>
    <property type="project" value="InterPro"/>
</dbReference>
<protein>
    <recommendedName>
        <fullName evidence="8">Centromere protein S</fullName>
    </recommendedName>
</protein>
<dbReference type="GO" id="GO:0006281">
    <property type="term" value="P:DNA repair"/>
    <property type="evidence" value="ECO:0007669"/>
    <property type="project" value="UniProtKB-KW"/>
</dbReference>
<dbReference type="CDD" id="cd22919">
    <property type="entry name" value="HFD_CENP-S"/>
    <property type="match status" value="1"/>
</dbReference>
<dbReference type="GO" id="GO:0003677">
    <property type="term" value="F:DNA binding"/>
    <property type="evidence" value="ECO:0007669"/>
    <property type="project" value="UniProtKB-KW"/>
</dbReference>
<dbReference type="SUPFAM" id="SSF47113">
    <property type="entry name" value="Histone-fold"/>
    <property type="match status" value="1"/>
</dbReference>
<evidence type="ECO:0000256" key="3">
    <source>
        <dbReference type="ARBA" id="ARBA00023125"/>
    </source>
</evidence>
<dbReference type="Pfam" id="PF15630">
    <property type="entry name" value="CENP-S"/>
    <property type="match status" value="1"/>
</dbReference>
<comment type="similarity">
    <text evidence="1">Belongs to the TAF9 family. CENP-S/MHF1 subfamily.</text>
</comment>
<reference evidence="6 7" key="1">
    <citation type="journal article" date="2015" name="Genome Biol. Evol.">
        <title>Phylogenomic analyses indicate that early fungi evolved digesting cell walls of algal ancestors of land plants.</title>
        <authorList>
            <person name="Chang Y."/>
            <person name="Wang S."/>
            <person name="Sekimoto S."/>
            <person name="Aerts A.L."/>
            <person name="Choi C."/>
            <person name="Clum A."/>
            <person name="LaButti K.M."/>
            <person name="Lindquist E.A."/>
            <person name="Yee Ngan C."/>
            <person name="Ohm R.A."/>
            <person name="Salamov A.A."/>
            <person name="Grigoriev I.V."/>
            <person name="Spatafora J.W."/>
            <person name="Berbee M.L."/>
        </authorList>
    </citation>
    <scope>NUCLEOTIDE SEQUENCE [LARGE SCALE GENOMIC DNA]</scope>
    <source>
        <strain evidence="6 7">JEL478</strain>
    </source>
</reference>
<organism evidence="6 7">
    <name type="scientific">Gonapodya prolifera (strain JEL478)</name>
    <name type="common">Monoblepharis prolifera</name>
    <dbReference type="NCBI Taxonomy" id="1344416"/>
    <lineage>
        <taxon>Eukaryota</taxon>
        <taxon>Fungi</taxon>
        <taxon>Fungi incertae sedis</taxon>
        <taxon>Chytridiomycota</taxon>
        <taxon>Chytridiomycota incertae sedis</taxon>
        <taxon>Monoblepharidomycetes</taxon>
        <taxon>Monoblepharidales</taxon>
        <taxon>Gonapodyaceae</taxon>
        <taxon>Gonapodya</taxon>
    </lineage>
</organism>
<dbReference type="PANTHER" id="PTHR22980:SF0">
    <property type="entry name" value="CENTROMERE PROTEIN S"/>
    <property type="match status" value="1"/>
</dbReference>
<dbReference type="InterPro" id="IPR029003">
    <property type="entry name" value="CENP-S/Mhf1"/>
</dbReference>
<dbReference type="AlphaFoldDB" id="A0A139A7A0"/>
<evidence type="ECO:0000256" key="2">
    <source>
        <dbReference type="ARBA" id="ARBA00022763"/>
    </source>
</evidence>
<dbReference type="InterPro" id="IPR009072">
    <property type="entry name" value="Histone-fold"/>
</dbReference>
<dbReference type="Gene3D" id="1.10.20.10">
    <property type="entry name" value="Histone, subunit A"/>
    <property type="match status" value="1"/>
</dbReference>
<accession>A0A139A7A0</accession>
<feature type="region of interest" description="Disordered" evidence="5">
    <location>
        <begin position="102"/>
        <end position="123"/>
    </location>
</feature>
<proteinExistence type="inferred from homology"/>
<evidence type="ECO:0000313" key="6">
    <source>
        <dbReference type="EMBL" id="KXS12335.1"/>
    </source>
</evidence>